<dbReference type="Proteomes" id="UP001145742">
    <property type="component" value="Unassembled WGS sequence"/>
</dbReference>
<proteinExistence type="predicted"/>
<reference evidence="2" key="1">
    <citation type="submission" date="2019-10" db="EMBL/GenBank/DDBJ databases">
        <authorList>
            <person name="Soares A.E.R."/>
            <person name="Aleixo A."/>
            <person name="Schneider P."/>
            <person name="Miyaki C.Y."/>
            <person name="Schneider M.P."/>
            <person name="Mello C."/>
            <person name="Vasconcelos A.T.R."/>
        </authorList>
    </citation>
    <scope>NUCLEOTIDE SEQUENCE</scope>
    <source>
        <tissue evidence="2">Muscle</tissue>
    </source>
</reference>
<evidence type="ECO:0000313" key="2">
    <source>
        <dbReference type="EMBL" id="KAJ7405732.1"/>
    </source>
</evidence>
<name>A0ABQ9CT05_9PASS</name>
<sequence length="197" mass="21897">MGYQLFQQYAVGDSVKGCAKVRTDHIHCLSLMHQAGHLIIKGDQVGQTGPALPKSMLAVSEPLSILKVLCDRTQGHLLHKLARHQGQADRPVVAQVLLAALFVDWGDICQLPIIFPSSNVSEFMQEFTHVTNTLLFVLFSYWDEEFRDMPKNFPVRSTLPKCIPEGMSGYGTASPVTRHTEPPAPVTSSGMRRRGNW</sequence>
<keyword evidence="3" id="KW-1185">Reference proteome</keyword>
<protein>
    <submittedName>
        <fullName evidence="2">Uncharacterized protein</fullName>
    </submittedName>
</protein>
<gene>
    <name evidence="2" type="ORF">WISP_138315</name>
</gene>
<feature type="region of interest" description="Disordered" evidence="1">
    <location>
        <begin position="170"/>
        <end position="197"/>
    </location>
</feature>
<comment type="caution">
    <text evidence="2">The sequence shown here is derived from an EMBL/GenBank/DDBJ whole genome shotgun (WGS) entry which is preliminary data.</text>
</comment>
<evidence type="ECO:0000256" key="1">
    <source>
        <dbReference type="SAM" id="MobiDB-lite"/>
    </source>
</evidence>
<dbReference type="EMBL" id="WHWB01034693">
    <property type="protein sequence ID" value="KAJ7405732.1"/>
    <property type="molecule type" value="Genomic_DNA"/>
</dbReference>
<organism evidence="2 3">
    <name type="scientific">Willisornis vidua</name>
    <name type="common">Xingu scale-backed antbird</name>
    <dbReference type="NCBI Taxonomy" id="1566151"/>
    <lineage>
        <taxon>Eukaryota</taxon>
        <taxon>Metazoa</taxon>
        <taxon>Chordata</taxon>
        <taxon>Craniata</taxon>
        <taxon>Vertebrata</taxon>
        <taxon>Euteleostomi</taxon>
        <taxon>Archelosauria</taxon>
        <taxon>Archosauria</taxon>
        <taxon>Dinosauria</taxon>
        <taxon>Saurischia</taxon>
        <taxon>Theropoda</taxon>
        <taxon>Coelurosauria</taxon>
        <taxon>Aves</taxon>
        <taxon>Neognathae</taxon>
        <taxon>Neoaves</taxon>
        <taxon>Telluraves</taxon>
        <taxon>Australaves</taxon>
        <taxon>Passeriformes</taxon>
        <taxon>Thamnophilidae</taxon>
        <taxon>Willisornis</taxon>
    </lineage>
</organism>
<accession>A0ABQ9CT05</accession>
<evidence type="ECO:0000313" key="3">
    <source>
        <dbReference type="Proteomes" id="UP001145742"/>
    </source>
</evidence>